<proteinExistence type="predicted"/>
<comment type="caution">
    <text evidence="4">The sequence shown here is derived from an EMBL/GenBank/DDBJ whole genome shotgun (WGS) entry which is preliminary data.</text>
</comment>
<reference evidence="4" key="1">
    <citation type="submission" date="2020-11" db="EMBL/GenBank/DDBJ databases">
        <authorList>
            <consortium name="DOE Joint Genome Institute"/>
            <person name="Ahrendt S."/>
            <person name="Riley R."/>
            <person name="Andreopoulos W."/>
            <person name="Labutti K."/>
            <person name="Pangilinan J."/>
            <person name="Ruiz-Duenas F.J."/>
            <person name="Barrasa J.M."/>
            <person name="Sanchez-Garcia M."/>
            <person name="Camarero S."/>
            <person name="Miyauchi S."/>
            <person name="Serrano A."/>
            <person name="Linde D."/>
            <person name="Babiker R."/>
            <person name="Drula E."/>
            <person name="Ayuso-Fernandez I."/>
            <person name="Pacheco R."/>
            <person name="Padilla G."/>
            <person name="Ferreira P."/>
            <person name="Barriuso J."/>
            <person name="Kellner H."/>
            <person name="Castanera R."/>
            <person name="Alfaro M."/>
            <person name="Ramirez L."/>
            <person name="Pisabarro A.G."/>
            <person name="Kuo A."/>
            <person name="Tritt A."/>
            <person name="Lipzen A."/>
            <person name="He G."/>
            <person name="Yan M."/>
            <person name="Ng V."/>
            <person name="Cullen D."/>
            <person name="Martin F."/>
            <person name="Rosso M.-N."/>
            <person name="Henrissat B."/>
            <person name="Hibbett D."/>
            <person name="Martinez A.T."/>
            <person name="Grigoriev I.V."/>
        </authorList>
    </citation>
    <scope>NUCLEOTIDE SEQUENCE</scope>
    <source>
        <strain evidence="4">CBS 506.95</strain>
    </source>
</reference>
<keyword evidence="2" id="KW-1133">Transmembrane helix</keyword>
<feature type="domain" description="DUF6535" evidence="3">
    <location>
        <begin position="67"/>
        <end position="245"/>
    </location>
</feature>
<dbReference type="Pfam" id="PF20153">
    <property type="entry name" value="DUF6535"/>
    <property type="match status" value="1"/>
</dbReference>
<dbReference type="InterPro" id="IPR045338">
    <property type="entry name" value="DUF6535"/>
</dbReference>
<dbReference type="Proteomes" id="UP000807306">
    <property type="component" value="Unassembled WGS sequence"/>
</dbReference>
<name>A0A9P6JMU8_9AGAR</name>
<feature type="transmembrane region" description="Helical" evidence="2">
    <location>
        <begin position="163"/>
        <end position="181"/>
    </location>
</feature>
<organism evidence="4 5">
    <name type="scientific">Crepidotus variabilis</name>
    <dbReference type="NCBI Taxonomy" id="179855"/>
    <lineage>
        <taxon>Eukaryota</taxon>
        <taxon>Fungi</taxon>
        <taxon>Dikarya</taxon>
        <taxon>Basidiomycota</taxon>
        <taxon>Agaricomycotina</taxon>
        <taxon>Agaricomycetes</taxon>
        <taxon>Agaricomycetidae</taxon>
        <taxon>Agaricales</taxon>
        <taxon>Agaricineae</taxon>
        <taxon>Crepidotaceae</taxon>
        <taxon>Crepidotus</taxon>
    </lineage>
</organism>
<feature type="compositionally biased region" description="Polar residues" evidence="1">
    <location>
        <begin position="1"/>
        <end position="26"/>
    </location>
</feature>
<keyword evidence="2" id="KW-0472">Membrane</keyword>
<dbReference type="SUPFAM" id="SSF48371">
    <property type="entry name" value="ARM repeat"/>
    <property type="match status" value="1"/>
</dbReference>
<feature type="transmembrane region" description="Helical" evidence="2">
    <location>
        <begin position="213"/>
        <end position="242"/>
    </location>
</feature>
<dbReference type="EMBL" id="MU157870">
    <property type="protein sequence ID" value="KAF9526501.1"/>
    <property type="molecule type" value="Genomic_DNA"/>
</dbReference>
<evidence type="ECO:0000256" key="1">
    <source>
        <dbReference type="SAM" id="MobiDB-lite"/>
    </source>
</evidence>
<keyword evidence="2" id="KW-0812">Transmembrane</keyword>
<dbReference type="Gene3D" id="1.25.10.10">
    <property type="entry name" value="Leucine-rich Repeat Variant"/>
    <property type="match status" value="1"/>
</dbReference>
<dbReference type="AlphaFoldDB" id="A0A9P6JMU8"/>
<feature type="compositionally biased region" description="Basic and acidic residues" evidence="1">
    <location>
        <begin position="832"/>
        <end position="842"/>
    </location>
</feature>
<dbReference type="InterPro" id="IPR011989">
    <property type="entry name" value="ARM-like"/>
</dbReference>
<feature type="compositionally biased region" description="Polar residues" evidence="1">
    <location>
        <begin position="845"/>
        <end position="863"/>
    </location>
</feature>
<keyword evidence="5" id="KW-1185">Reference proteome</keyword>
<protein>
    <recommendedName>
        <fullName evidence="3">DUF6535 domain-containing protein</fullName>
    </recommendedName>
</protein>
<dbReference type="OrthoDB" id="3185525at2759"/>
<evidence type="ECO:0000313" key="4">
    <source>
        <dbReference type="EMBL" id="KAF9526501.1"/>
    </source>
</evidence>
<feature type="transmembrane region" description="Helical" evidence="2">
    <location>
        <begin position="91"/>
        <end position="111"/>
    </location>
</feature>
<feature type="transmembrane region" description="Helical" evidence="2">
    <location>
        <begin position="248"/>
        <end position="275"/>
    </location>
</feature>
<feature type="region of interest" description="Disordered" evidence="1">
    <location>
        <begin position="830"/>
        <end position="863"/>
    </location>
</feature>
<feature type="region of interest" description="Disordered" evidence="1">
    <location>
        <begin position="1"/>
        <end position="39"/>
    </location>
</feature>
<dbReference type="InterPro" id="IPR016024">
    <property type="entry name" value="ARM-type_fold"/>
</dbReference>
<sequence>MSQTKGDSADQVSRQSSTVTVLNESSGVAHWTKESKRSASKAELPLSSAIGSIDEPGFEASEYAHVWHVYNDEATKVDSATIDGFHRGIDVLLVFTGLFSAVLTTFIIQTYQQMTPQASDTTNLLLEQLILSLQTERPSSIAGSSPNVGKGVPSLTDLHWVNGLWFAALACSLSAALISMLGKQWIHQPPTGGSSSNARYRARQRQKRHQQMLSWHVFTIINALPLLLHIALLLFFAGLIVLLWSGNIAIMAVTFAIVAFAYSFYVGSIWVSLLYPDCPYQHPLTASLRQWILERPQSRVGEEDIERHLSKESGTRLKKLPKLPVDVDDAIDARALTWLLQLSCSDDVASIALQAIGGLPRTFSAFQLLREAGAIPLVLQRFACCFLRDSMNLQWHAIDPDAAEKYCRSWIRLTHNTSECWPQHLEAPLQLLQTSVDIQASSIARCVVAVNAVDSPTAQLALVSQLQTYAQDYNVNDMIQCWLLETFFECSLNWEFPSANRDDIVKKVVPPLILLLKRVSGSPRSPTRSLIALVLHSLTGGEVDPTLLINKNKQENCYHLAIIPSLAAILDEPSRFGIKGDLFDFLAIEFTRIATPITSYSNIIPVEMKKDIRKTLSSLYSRGTIKFGRIPDILLAEVLQILHPFDDNSPSRQLSYTKLLLETLAASSDPNVAIYAIRLLESLLLDGHPLVVEAFSDQNGVSTLVRAANTGDTDSRRLQIDCIRTLCLFIQSAARLGTEQAGKHCEVIFHSEADFFSTLISAIGARRWWLPEVADVWLPSLVLLCEVRPREQVWIFVESSFRNFAELHCAEDGAQRMLKSLEALRSIMPDPTSERTSMESRKYLRSTSQPPSRKSTWEKSNFI</sequence>
<evidence type="ECO:0000256" key="2">
    <source>
        <dbReference type="SAM" id="Phobius"/>
    </source>
</evidence>
<accession>A0A9P6JMU8</accession>
<gene>
    <name evidence="4" type="ORF">CPB83DRAFT_794580</name>
</gene>
<evidence type="ECO:0000259" key="3">
    <source>
        <dbReference type="Pfam" id="PF20153"/>
    </source>
</evidence>
<evidence type="ECO:0000313" key="5">
    <source>
        <dbReference type="Proteomes" id="UP000807306"/>
    </source>
</evidence>